<evidence type="ECO:0000256" key="8">
    <source>
        <dbReference type="ARBA" id="ARBA00023102"/>
    </source>
</evidence>
<evidence type="ECO:0000256" key="4">
    <source>
        <dbReference type="ARBA" id="ARBA00022576"/>
    </source>
</evidence>
<dbReference type="Pfam" id="PF00155">
    <property type="entry name" value="Aminotran_1_2"/>
    <property type="match status" value="1"/>
</dbReference>
<dbReference type="Gene3D" id="3.40.640.10">
    <property type="entry name" value="Type I PLP-dependent aspartate aminotransferase-like (Major domain)"/>
    <property type="match status" value="1"/>
</dbReference>
<evidence type="ECO:0000313" key="12">
    <source>
        <dbReference type="Proteomes" id="UP001057375"/>
    </source>
</evidence>
<reference evidence="11" key="1">
    <citation type="submission" date="2022-03" db="EMBL/GenBank/DDBJ databases">
        <title>Draft genome sequence of Aduncisulcus paluster, a free-living microaerophilic Fornicata.</title>
        <authorList>
            <person name="Yuyama I."/>
            <person name="Kume K."/>
            <person name="Tamura T."/>
            <person name="Inagaki Y."/>
            <person name="Hashimoto T."/>
        </authorList>
    </citation>
    <scope>NUCLEOTIDE SEQUENCE</scope>
    <source>
        <strain evidence="11">NY0171</strain>
    </source>
</reference>
<feature type="non-terminal residue" evidence="11">
    <location>
        <position position="1"/>
    </location>
</feature>
<dbReference type="GO" id="GO:0008483">
    <property type="term" value="F:transaminase activity"/>
    <property type="evidence" value="ECO:0007669"/>
    <property type="project" value="UniProtKB-KW"/>
</dbReference>
<protein>
    <recommendedName>
        <fullName evidence="3">histidinol-phosphate transaminase</fullName>
        <ecNumber evidence="3">2.6.1.9</ecNumber>
    </recommendedName>
</protein>
<evidence type="ECO:0000256" key="9">
    <source>
        <dbReference type="ARBA" id="ARBA00047481"/>
    </source>
</evidence>
<accession>A0ABQ5L2L1</accession>
<dbReference type="EMBL" id="BQXS01004845">
    <property type="protein sequence ID" value="GKT37585.1"/>
    <property type="molecule type" value="Genomic_DNA"/>
</dbReference>
<keyword evidence="8" id="KW-0368">Histidine biosynthesis</keyword>
<dbReference type="InterPro" id="IPR015424">
    <property type="entry name" value="PyrdxlP-dep_Trfase"/>
</dbReference>
<feature type="non-terminal residue" evidence="11">
    <location>
        <position position="136"/>
    </location>
</feature>
<name>A0ABQ5L2L1_9EUKA</name>
<evidence type="ECO:0000259" key="10">
    <source>
        <dbReference type="Pfam" id="PF00155"/>
    </source>
</evidence>
<keyword evidence="12" id="KW-1185">Reference proteome</keyword>
<dbReference type="EC" id="2.6.1.9" evidence="3"/>
<evidence type="ECO:0000256" key="6">
    <source>
        <dbReference type="ARBA" id="ARBA00022679"/>
    </source>
</evidence>
<comment type="similarity">
    <text evidence="2">Belongs to the class-II pyridoxal-phosphate-dependent aminotransferase family. Histidinol-phosphate aminotransferase subfamily.</text>
</comment>
<dbReference type="Gene3D" id="3.90.1150.10">
    <property type="entry name" value="Aspartate Aminotransferase, domain 1"/>
    <property type="match status" value="1"/>
</dbReference>
<dbReference type="InterPro" id="IPR050106">
    <property type="entry name" value="HistidinolP_aminotransfase"/>
</dbReference>
<dbReference type="PANTHER" id="PTHR43643">
    <property type="entry name" value="HISTIDINOL-PHOSPHATE AMINOTRANSFERASE 2"/>
    <property type="match status" value="1"/>
</dbReference>
<sequence length="136" mass="15491">ERSIEFSWPEDDYSMVNFLEKAPNLVILRSFSWSFGLRGVRLGYALMNSERAKEFEESRLPTPISPLNIGAGLAALTHNEFYYSTIALIIRGRERVQKGLEELGCTVYPSQSNFIMFSAPVPTKQLHSEMLDHGFK</sequence>
<evidence type="ECO:0000256" key="1">
    <source>
        <dbReference type="ARBA" id="ARBA00005011"/>
    </source>
</evidence>
<evidence type="ECO:0000256" key="7">
    <source>
        <dbReference type="ARBA" id="ARBA00022898"/>
    </source>
</evidence>
<proteinExistence type="inferred from homology"/>
<evidence type="ECO:0000256" key="5">
    <source>
        <dbReference type="ARBA" id="ARBA00022605"/>
    </source>
</evidence>
<evidence type="ECO:0000256" key="3">
    <source>
        <dbReference type="ARBA" id="ARBA00012748"/>
    </source>
</evidence>
<dbReference type="InterPro" id="IPR015422">
    <property type="entry name" value="PyrdxlP-dep_Trfase_small"/>
</dbReference>
<keyword evidence="4 11" id="KW-0032">Aminotransferase</keyword>
<keyword evidence="7" id="KW-0663">Pyridoxal phosphate</keyword>
<dbReference type="InterPro" id="IPR015421">
    <property type="entry name" value="PyrdxlP-dep_Trfase_major"/>
</dbReference>
<keyword evidence="6" id="KW-0808">Transferase</keyword>
<dbReference type="PANTHER" id="PTHR43643:SF6">
    <property type="entry name" value="HISTIDINOL-PHOSPHATE AMINOTRANSFERASE"/>
    <property type="match status" value="1"/>
</dbReference>
<comment type="catalytic activity">
    <reaction evidence="9">
        <text>L-histidinol phosphate + 2-oxoglutarate = 3-(imidazol-4-yl)-2-oxopropyl phosphate + L-glutamate</text>
        <dbReference type="Rhea" id="RHEA:23744"/>
        <dbReference type="ChEBI" id="CHEBI:16810"/>
        <dbReference type="ChEBI" id="CHEBI:29985"/>
        <dbReference type="ChEBI" id="CHEBI:57766"/>
        <dbReference type="ChEBI" id="CHEBI:57980"/>
        <dbReference type="EC" id="2.6.1.9"/>
    </reaction>
</comment>
<feature type="domain" description="Aminotransferase class I/classII large" evidence="10">
    <location>
        <begin position="12"/>
        <end position="132"/>
    </location>
</feature>
<dbReference type="InterPro" id="IPR004839">
    <property type="entry name" value="Aminotransferase_I/II_large"/>
</dbReference>
<gene>
    <name evidence="11" type="ORF">ADUPG1_003523</name>
</gene>
<keyword evidence="5" id="KW-0028">Amino-acid biosynthesis</keyword>
<organism evidence="11 12">
    <name type="scientific">Aduncisulcus paluster</name>
    <dbReference type="NCBI Taxonomy" id="2918883"/>
    <lineage>
        <taxon>Eukaryota</taxon>
        <taxon>Metamonada</taxon>
        <taxon>Carpediemonas-like organisms</taxon>
        <taxon>Aduncisulcus</taxon>
    </lineage>
</organism>
<comment type="pathway">
    <text evidence="1">Amino-acid biosynthesis; L-histidine biosynthesis; L-histidine from 5-phospho-alpha-D-ribose 1-diphosphate: step 7/9.</text>
</comment>
<dbReference type="SUPFAM" id="SSF53383">
    <property type="entry name" value="PLP-dependent transferases"/>
    <property type="match status" value="1"/>
</dbReference>
<dbReference type="Proteomes" id="UP001057375">
    <property type="component" value="Unassembled WGS sequence"/>
</dbReference>
<comment type="caution">
    <text evidence="11">The sequence shown here is derived from an EMBL/GenBank/DDBJ whole genome shotgun (WGS) entry which is preliminary data.</text>
</comment>
<evidence type="ECO:0000256" key="2">
    <source>
        <dbReference type="ARBA" id="ARBA00007970"/>
    </source>
</evidence>
<evidence type="ECO:0000313" key="11">
    <source>
        <dbReference type="EMBL" id="GKT37585.1"/>
    </source>
</evidence>